<gene>
    <name evidence="2" type="ORF">EWV91_17070</name>
</gene>
<evidence type="ECO:0000256" key="1">
    <source>
        <dbReference type="SAM" id="Phobius"/>
    </source>
</evidence>
<protein>
    <recommendedName>
        <fullName evidence="4">DUF2029 domain-containing protein</fullName>
    </recommendedName>
</protein>
<feature type="transmembrane region" description="Helical" evidence="1">
    <location>
        <begin position="354"/>
        <end position="377"/>
    </location>
</feature>
<proteinExistence type="predicted"/>
<reference evidence="2 3" key="1">
    <citation type="submission" date="2019-01" db="EMBL/GenBank/DDBJ databases">
        <title>Coherence of Microcystis species and biogeography revealed through population genomics.</title>
        <authorList>
            <person name="Perez-Carrascal O.M."/>
            <person name="Terrat Y."/>
            <person name="Giani A."/>
            <person name="Fortin N."/>
            <person name="Tromas N."/>
            <person name="Shapiro B.J."/>
        </authorList>
    </citation>
    <scope>NUCLEOTIDE SEQUENCE [LARGE SCALE GENOMIC DNA]</scope>
    <source>
        <strain evidence="2">Ma_QC_Ca_00000000_S207</strain>
    </source>
</reference>
<accession>A0A552FBQ4</accession>
<feature type="transmembrane region" description="Helical" evidence="1">
    <location>
        <begin position="329"/>
        <end position="348"/>
    </location>
</feature>
<dbReference type="Proteomes" id="UP000320293">
    <property type="component" value="Unassembled WGS sequence"/>
</dbReference>
<keyword evidence="1" id="KW-0812">Transmembrane</keyword>
<feature type="transmembrane region" description="Helical" evidence="1">
    <location>
        <begin position="117"/>
        <end position="139"/>
    </location>
</feature>
<dbReference type="AlphaFoldDB" id="A0A552FBQ4"/>
<feature type="transmembrane region" description="Helical" evidence="1">
    <location>
        <begin position="86"/>
        <end position="105"/>
    </location>
</feature>
<evidence type="ECO:0000313" key="3">
    <source>
        <dbReference type="Proteomes" id="UP000320293"/>
    </source>
</evidence>
<comment type="caution">
    <text evidence="2">The sequence shown here is derived from an EMBL/GenBank/DDBJ whole genome shotgun (WGS) entry which is preliminary data.</text>
</comment>
<name>A0A552FBQ4_MICAE</name>
<feature type="transmembrane region" description="Helical" evidence="1">
    <location>
        <begin position="12"/>
        <end position="30"/>
    </location>
</feature>
<feature type="transmembrane region" description="Helical" evidence="1">
    <location>
        <begin position="145"/>
        <end position="172"/>
    </location>
</feature>
<feature type="transmembrane region" description="Helical" evidence="1">
    <location>
        <begin position="193"/>
        <end position="215"/>
    </location>
</feature>
<feature type="transmembrane region" description="Helical" evidence="1">
    <location>
        <begin position="62"/>
        <end position="80"/>
    </location>
</feature>
<sequence>MNLLQSFWRRFENQTIVIISVILAFLLRLSRWQNLTSDMKAYSKWYDFIVQHGGFSAFKYDFANYNPPYLYLMVIASYIYSSLPKVLAIKLITIPFDFLCAFFVYKLVRLKYSRGKLPIIAAISVLFSPTVFLNSSYWGQTDMLYTFWLVACLYYLAIERNILGLICFGIAVSFKQQAMFFAPFLIMLGVKKYISWFSLLIVPLVYLFSLFSSWMAGRSLKSLLSIYLNQAGTFKDLTLNAPNLYVWISNQFYSMVVPLGALLTVTVIVYLVYIIYKSHLKITIPVMIQLALISVLVVPYLLPKMHERYFFAADVISIIFGFYYPRYFFVPIIINLVSLFSYFPYLMLQHGVGVQIFSLPILSLILGLTILITLYHLHQTLQEAEQQKLL</sequence>
<evidence type="ECO:0000313" key="2">
    <source>
        <dbReference type="EMBL" id="TRU44145.1"/>
    </source>
</evidence>
<organism evidence="2 3">
    <name type="scientific">Microcystis aeruginosa Ma_QC_Ca_00000000_S207</name>
    <dbReference type="NCBI Taxonomy" id="2486251"/>
    <lineage>
        <taxon>Bacteria</taxon>
        <taxon>Bacillati</taxon>
        <taxon>Cyanobacteriota</taxon>
        <taxon>Cyanophyceae</taxon>
        <taxon>Oscillatoriophycideae</taxon>
        <taxon>Chroococcales</taxon>
        <taxon>Microcystaceae</taxon>
        <taxon>Microcystis</taxon>
    </lineage>
</organism>
<feature type="transmembrane region" description="Helical" evidence="1">
    <location>
        <begin position="282"/>
        <end position="302"/>
    </location>
</feature>
<keyword evidence="1" id="KW-0472">Membrane</keyword>
<evidence type="ECO:0008006" key="4">
    <source>
        <dbReference type="Google" id="ProtNLM"/>
    </source>
</evidence>
<dbReference type="EMBL" id="SFBF01000318">
    <property type="protein sequence ID" value="TRU44145.1"/>
    <property type="molecule type" value="Genomic_DNA"/>
</dbReference>
<feature type="transmembrane region" description="Helical" evidence="1">
    <location>
        <begin position="252"/>
        <end position="275"/>
    </location>
</feature>
<keyword evidence="1" id="KW-1133">Transmembrane helix</keyword>